<protein>
    <submittedName>
        <fullName evidence="4">Uncharacterized protein</fullName>
    </submittedName>
</protein>
<reference evidence="4" key="1">
    <citation type="submission" date="2022-12" db="EMBL/GenBank/DDBJ databases">
        <authorList>
            <person name="Webb A."/>
        </authorList>
    </citation>
    <scope>NUCLEOTIDE SEQUENCE</scope>
    <source>
        <strain evidence="4">Pd1</strain>
    </source>
</reference>
<keyword evidence="2" id="KW-0812">Transmembrane</keyword>
<evidence type="ECO:0000313" key="4">
    <source>
        <dbReference type="EMBL" id="CAI5727548.1"/>
    </source>
</evidence>
<dbReference type="AlphaFoldDB" id="A0AAV0TWU5"/>
<proteinExistence type="predicted"/>
<feature type="region of interest" description="Disordered" evidence="1">
    <location>
        <begin position="137"/>
        <end position="179"/>
    </location>
</feature>
<feature type="region of interest" description="Disordered" evidence="1">
    <location>
        <begin position="42"/>
        <end position="63"/>
    </location>
</feature>
<evidence type="ECO:0000313" key="5">
    <source>
        <dbReference type="Proteomes" id="UP001162029"/>
    </source>
</evidence>
<keyword evidence="3" id="KW-0732">Signal</keyword>
<evidence type="ECO:0000256" key="1">
    <source>
        <dbReference type="SAM" id="MobiDB-lite"/>
    </source>
</evidence>
<keyword evidence="5" id="KW-1185">Reference proteome</keyword>
<evidence type="ECO:0000256" key="2">
    <source>
        <dbReference type="SAM" id="Phobius"/>
    </source>
</evidence>
<feature type="transmembrane region" description="Helical" evidence="2">
    <location>
        <begin position="271"/>
        <end position="293"/>
    </location>
</feature>
<dbReference type="Proteomes" id="UP001162029">
    <property type="component" value="Unassembled WGS sequence"/>
</dbReference>
<name>A0AAV0TWU5_9STRA</name>
<organism evidence="4 5">
    <name type="scientific">Peronospora destructor</name>
    <dbReference type="NCBI Taxonomy" id="86335"/>
    <lineage>
        <taxon>Eukaryota</taxon>
        <taxon>Sar</taxon>
        <taxon>Stramenopiles</taxon>
        <taxon>Oomycota</taxon>
        <taxon>Peronosporomycetes</taxon>
        <taxon>Peronosporales</taxon>
        <taxon>Peronosporaceae</taxon>
        <taxon>Peronospora</taxon>
    </lineage>
</organism>
<comment type="caution">
    <text evidence="4">The sequence shown here is derived from an EMBL/GenBank/DDBJ whole genome shotgun (WGS) entry which is preliminary data.</text>
</comment>
<keyword evidence="2" id="KW-1133">Transmembrane helix</keyword>
<gene>
    <name evidence="4" type="ORF">PDE001_LOCUS3833</name>
</gene>
<evidence type="ECO:0000256" key="3">
    <source>
        <dbReference type="SAM" id="SignalP"/>
    </source>
</evidence>
<accession>A0AAV0TWU5</accession>
<dbReference type="EMBL" id="CANTFM010000661">
    <property type="protein sequence ID" value="CAI5727548.1"/>
    <property type="molecule type" value="Genomic_DNA"/>
</dbReference>
<keyword evidence="2" id="KW-0472">Membrane</keyword>
<feature type="chain" id="PRO_5043987348" evidence="3">
    <location>
        <begin position="21"/>
        <end position="316"/>
    </location>
</feature>
<sequence length="316" mass="32611">MKVTKSLVIAAVLCVAKVNAIDFSSGAGGVDASIGGKATIDTTGTSQGSGLNEEVSTADRKKEVPKGLTFSDVEKKVELSETNSEDCGNEYDMANSTEDCDESLDMANSTKDCDENLDIAKEDDDCADGFDIAVTKDGEKATESAGGGETAGGESIKHTYDGGENENIDTTNSKGDVVTDDTDCIEEYDIAESECSDEYEIAQDDCTDQLDIASANSCADEFEMADKVGSTAGNGGAKPADTGNDAAKQTAFSVEAVKFQSGGPSSTTTSMAVPLAATAAACAALAIVGVIYVKRRSKKSKEAESGIFTVDKNSAL</sequence>
<feature type="signal peptide" evidence="3">
    <location>
        <begin position="1"/>
        <end position="20"/>
    </location>
</feature>